<protein>
    <submittedName>
        <fullName evidence="3">Uncharacterized protein</fullName>
    </submittedName>
</protein>
<dbReference type="EMBL" id="GDIQ01044079">
    <property type="protein sequence ID" value="JAN50658.1"/>
    <property type="molecule type" value="Transcribed_RNA"/>
</dbReference>
<dbReference type="GO" id="GO:0099078">
    <property type="term" value="C:BORC complex"/>
    <property type="evidence" value="ECO:0007669"/>
    <property type="project" value="TreeGrafter"/>
</dbReference>
<feature type="compositionally biased region" description="Acidic residues" evidence="1">
    <location>
        <begin position="23"/>
        <end position="35"/>
    </location>
</feature>
<name>A0A0P5R0I9_9CRUS</name>
<proteinExistence type="predicted"/>
<keyword evidence="2" id="KW-0812">Transmembrane</keyword>
<dbReference type="InterPro" id="IPR019314">
    <property type="entry name" value="BORCS6"/>
</dbReference>
<keyword evidence="2" id="KW-0472">Membrane</keyword>
<evidence type="ECO:0000256" key="2">
    <source>
        <dbReference type="SAM" id="Phobius"/>
    </source>
</evidence>
<dbReference type="PANTHER" id="PTHR13440:SF7">
    <property type="entry name" value="BLOC-1 RELATED COMPLEX SUBUNIT 6"/>
    <property type="match status" value="1"/>
</dbReference>
<reference evidence="3" key="1">
    <citation type="submission" date="2015-10" db="EMBL/GenBank/DDBJ databases">
        <title>EvidentialGene: Evidence-directed Construction of Complete mRNA Transcriptomes without Genomes.</title>
        <authorList>
            <person name="Gilbert D.G."/>
        </authorList>
    </citation>
    <scope>NUCLEOTIDE SEQUENCE</scope>
</reference>
<sequence length="313" mass="34432">MSDSENESNSGSLQHDLMSVSDQEGDGSRDEDDMPSAEIDVSEGHEQARSVQEEDSVATDSTSNEDLAQLPAAEEFVCGARKLLETKNPMRDLDEAALVLGMSGSYSEILSPSRFKTEVVPADDAKPSIQNLAVEGTVVKEGDMIHFIAKNLESKIRLSSPDISEASQIVSQSELAKHGQPIATPESTFLAQLERDARSIAASVDGLTEHLAVSLHTISAVTAQSLTVYKDSVCKTCDAMDSNIKVYVTSLKHVPIYFTYIYIFVHLFFIFYQSMYQLMAKCEELSKAMTPIYKLADQVKEIKKLLDIMENLS</sequence>
<dbReference type="Pfam" id="PF10157">
    <property type="entry name" value="BORCS6"/>
    <property type="match status" value="2"/>
</dbReference>
<dbReference type="AlphaFoldDB" id="A0A0P5R0I9"/>
<accession>A0A0P5R0I9</accession>
<feature type="transmembrane region" description="Helical" evidence="2">
    <location>
        <begin position="254"/>
        <end position="272"/>
    </location>
</feature>
<feature type="region of interest" description="Disordered" evidence="1">
    <location>
        <begin position="1"/>
        <end position="66"/>
    </location>
</feature>
<dbReference type="InterPro" id="IPR046465">
    <property type="entry name" value="BORCS6_C"/>
</dbReference>
<evidence type="ECO:0000256" key="1">
    <source>
        <dbReference type="SAM" id="MobiDB-lite"/>
    </source>
</evidence>
<evidence type="ECO:0000313" key="3">
    <source>
        <dbReference type="EMBL" id="JAN50658.1"/>
    </source>
</evidence>
<dbReference type="PANTHER" id="PTHR13440">
    <property type="entry name" value="BLOC-1 RELATED COMPLEX SUBUNIT 6"/>
    <property type="match status" value="1"/>
</dbReference>
<organism evidence="3">
    <name type="scientific">Daphnia magna</name>
    <dbReference type="NCBI Taxonomy" id="35525"/>
    <lineage>
        <taxon>Eukaryota</taxon>
        <taxon>Metazoa</taxon>
        <taxon>Ecdysozoa</taxon>
        <taxon>Arthropoda</taxon>
        <taxon>Crustacea</taxon>
        <taxon>Branchiopoda</taxon>
        <taxon>Diplostraca</taxon>
        <taxon>Cladocera</taxon>
        <taxon>Anomopoda</taxon>
        <taxon>Daphniidae</taxon>
        <taxon>Daphnia</taxon>
    </lineage>
</organism>
<dbReference type="OrthoDB" id="21270at2759"/>
<keyword evidence="2" id="KW-1133">Transmembrane helix</keyword>
<feature type="compositionally biased region" description="Basic and acidic residues" evidence="1">
    <location>
        <begin position="42"/>
        <end position="52"/>
    </location>
</feature>
<dbReference type="GO" id="GO:0032418">
    <property type="term" value="P:lysosome localization"/>
    <property type="evidence" value="ECO:0007669"/>
    <property type="project" value="TreeGrafter"/>
</dbReference>